<dbReference type="Gene3D" id="3.40.640.10">
    <property type="entry name" value="Type I PLP-dependent aspartate aminotransferase-like (Major domain)"/>
    <property type="match status" value="1"/>
</dbReference>
<keyword evidence="1" id="KW-0808">Transferase</keyword>
<dbReference type="VEuPathDB" id="FungiDB:F9C07_5850"/>
<reference evidence="1" key="1">
    <citation type="submission" date="2019-04" db="EMBL/GenBank/DDBJ databases">
        <title>Friends and foes A comparative genomics study of 23 Aspergillus species from section Flavi.</title>
        <authorList>
            <consortium name="DOE Joint Genome Institute"/>
            <person name="Kjaerbolling I."/>
            <person name="Vesth T."/>
            <person name="Frisvad J.C."/>
            <person name="Nybo J.L."/>
            <person name="Theobald S."/>
            <person name="Kildgaard S."/>
            <person name="Isbrandt T."/>
            <person name="Kuo A."/>
            <person name="Sato A."/>
            <person name="Lyhne E.K."/>
            <person name="Kogle M.E."/>
            <person name="Wiebenga A."/>
            <person name="Kun R.S."/>
            <person name="Lubbers R.J."/>
            <person name="Makela M.R."/>
            <person name="Barry K."/>
            <person name="Chovatia M."/>
            <person name="Clum A."/>
            <person name="Daum C."/>
            <person name="Haridas S."/>
            <person name="He G."/>
            <person name="LaButti K."/>
            <person name="Lipzen A."/>
            <person name="Mondo S."/>
            <person name="Riley R."/>
            <person name="Salamov A."/>
            <person name="Simmons B.A."/>
            <person name="Magnuson J.K."/>
            <person name="Henrissat B."/>
            <person name="Mortensen U.H."/>
            <person name="Larsen T.O."/>
            <person name="Devries R.P."/>
            <person name="Grigoriev I.V."/>
            <person name="Machida M."/>
            <person name="Baker S.E."/>
            <person name="Andersen M.R."/>
        </authorList>
    </citation>
    <scope>NUCLEOTIDE SEQUENCE [LARGE SCALE GENOMIC DNA]</scope>
    <source>
        <strain evidence="1">CBS 121.62</strain>
    </source>
</reference>
<dbReference type="CDD" id="cd00616">
    <property type="entry name" value="AHBA_syn"/>
    <property type="match status" value="1"/>
</dbReference>
<dbReference type="Gene3D" id="3.90.1150.10">
    <property type="entry name" value="Aspartate Aminotransferase, domain 1"/>
    <property type="match status" value="1"/>
</dbReference>
<dbReference type="NCBIfam" id="NF008687">
    <property type="entry name" value="PRK11706.1"/>
    <property type="match status" value="1"/>
</dbReference>
<dbReference type="Pfam" id="PF01041">
    <property type="entry name" value="DegT_DnrJ_EryC1"/>
    <property type="match status" value="1"/>
</dbReference>
<dbReference type="Proteomes" id="UP000325434">
    <property type="component" value="Unassembled WGS sequence"/>
</dbReference>
<name>A0A5N6GSU2_ASPFL</name>
<sequence length="396" mass="43742">MDMHLNTISTTCTTIIGTELANIEDVFTLNNLSGKGKYTRLCEQWLEQFMKGNNGRALVVSSCTSALEMAAILANIQPGDEVIVPSYTYVTTVNAFALRGAVPVFVDLDDTTMNIDANLIERAITPKTRAIIPVHYGGVACDMEKIMEVAKRHQLFVCEDAAMACTSTYKGQMLGTIGNIGCFSFQEKKNFTAGGQGGALLVNDPVLAERAEILYDHGTNRSRFMRGEVDSYQWLDLGLNATLSELQAAFLYAQLQAVNGINARRRHIWDHYFISLLPLVRKGYITLPQVPDGTTHNANVFYIRVINPVQRQDLIRHMASANVQVHPQFMPLHSSPFGRSHGRFHGEDRVTSLASSQILLLPVHLALSDEAQEVVIREVFAFWGETADGGVSLYSG</sequence>
<dbReference type="PANTHER" id="PTHR30244">
    <property type="entry name" value="TRANSAMINASE"/>
    <property type="match status" value="1"/>
</dbReference>
<dbReference type="EMBL" id="ML734612">
    <property type="protein sequence ID" value="KAB8245432.1"/>
    <property type="molecule type" value="Genomic_DNA"/>
</dbReference>
<evidence type="ECO:0000313" key="1">
    <source>
        <dbReference type="EMBL" id="KAB8245432.1"/>
    </source>
</evidence>
<dbReference type="GO" id="GO:0019180">
    <property type="term" value="F:dTDP-4-amino-4,6-dideoxygalactose transaminase activity"/>
    <property type="evidence" value="ECO:0007669"/>
    <property type="project" value="TreeGrafter"/>
</dbReference>
<dbReference type="InterPro" id="IPR000653">
    <property type="entry name" value="DegT/StrS_aminotransferase"/>
</dbReference>
<organism evidence="1">
    <name type="scientific">Aspergillus flavus</name>
    <dbReference type="NCBI Taxonomy" id="5059"/>
    <lineage>
        <taxon>Eukaryota</taxon>
        <taxon>Fungi</taxon>
        <taxon>Dikarya</taxon>
        <taxon>Ascomycota</taxon>
        <taxon>Pezizomycotina</taxon>
        <taxon>Eurotiomycetes</taxon>
        <taxon>Eurotiomycetidae</taxon>
        <taxon>Eurotiales</taxon>
        <taxon>Aspergillaceae</taxon>
        <taxon>Aspergillus</taxon>
        <taxon>Aspergillus subgen. Circumdati</taxon>
    </lineage>
</organism>
<dbReference type="GO" id="GO:0030170">
    <property type="term" value="F:pyridoxal phosphate binding"/>
    <property type="evidence" value="ECO:0007669"/>
    <property type="project" value="TreeGrafter"/>
</dbReference>
<dbReference type="InterPro" id="IPR015422">
    <property type="entry name" value="PyrdxlP-dep_Trfase_small"/>
</dbReference>
<dbReference type="AlphaFoldDB" id="A0A5N6GSU2"/>
<dbReference type="InterPro" id="IPR012749">
    <property type="entry name" value="WecE-like"/>
</dbReference>
<dbReference type="GO" id="GO:0000271">
    <property type="term" value="P:polysaccharide biosynthetic process"/>
    <property type="evidence" value="ECO:0007669"/>
    <property type="project" value="TreeGrafter"/>
</dbReference>
<dbReference type="PIRSF" id="PIRSF000390">
    <property type="entry name" value="PLP_StrS"/>
    <property type="match status" value="1"/>
</dbReference>
<dbReference type="NCBIfam" id="TIGR02379">
    <property type="entry name" value="ECA_wecE"/>
    <property type="match status" value="1"/>
</dbReference>
<dbReference type="InterPro" id="IPR015424">
    <property type="entry name" value="PyrdxlP-dep_Trfase"/>
</dbReference>
<dbReference type="VEuPathDB" id="FungiDB:AFLA_008103"/>
<protein>
    <submittedName>
        <fullName evidence="1">Pyridoxal phosphate-dependent transferase</fullName>
    </submittedName>
</protein>
<dbReference type="PANTHER" id="PTHR30244:SF34">
    <property type="entry name" value="DTDP-4-AMINO-4,6-DIDEOXYGALACTOSE TRANSAMINASE"/>
    <property type="match status" value="1"/>
</dbReference>
<dbReference type="SUPFAM" id="SSF53383">
    <property type="entry name" value="PLP-dependent transferases"/>
    <property type="match status" value="1"/>
</dbReference>
<accession>A0A5N6GSU2</accession>
<proteinExistence type="predicted"/>
<gene>
    <name evidence="1" type="ORF">BDV35DRAFT_405793</name>
</gene>
<dbReference type="InterPro" id="IPR015421">
    <property type="entry name" value="PyrdxlP-dep_Trfase_major"/>
</dbReference>